<dbReference type="InterPro" id="IPR002611">
    <property type="entry name" value="IstB_ATP-bd"/>
</dbReference>
<accession>A0A3B1BIH7</accession>
<sequence length="75" mass="8597">MPNELAAQDGDSALKRRLARHARPHLLVIDEVGYLSYSNRHATYCLIARQIPLKKWKNVLNTILPIFATGHYGWI</sequence>
<dbReference type="GO" id="GO:0005524">
    <property type="term" value="F:ATP binding"/>
    <property type="evidence" value="ECO:0007669"/>
    <property type="project" value="InterPro"/>
</dbReference>
<protein>
    <submittedName>
        <fullName evidence="2">Mobile element protein</fullName>
    </submittedName>
</protein>
<reference evidence="2" key="1">
    <citation type="submission" date="2018-06" db="EMBL/GenBank/DDBJ databases">
        <authorList>
            <person name="Zhirakovskaya E."/>
        </authorList>
    </citation>
    <scope>NUCLEOTIDE SEQUENCE</scope>
</reference>
<dbReference type="AlphaFoldDB" id="A0A3B1BIH7"/>
<evidence type="ECO:0000259" key="1">
    <source>
        <dbReference type="Pfam" id="PF01695"/>
    </source>
</evidence>
<name>A0A3B1BIH7_9ZZZZ</name>
<dbReference type="EMBL" id="UOFX01000089">
    <property type="protein sequence ID" value="VAX11604.1"/>
    <property type="molecule type" value="Genomic_DNA"/>
</dbReference>
<dbReference type="Pfam" id="PF01695">
    <property type="entry name" value="IstB_IS21"/>
    <property type="match status" value="1"/>
</dbReference>
<organism evidence="2">
    <name type="scientific">hydrothermal vent metagenome</name>
    <dbReference type="NCBI Taxonomy" id="652676"/>
    <lineage>
        <taxon>unclassified sequences</taxon>
        <taxon>metagenomes</taxon>
        <taxon>ecological metagenomes</taxon>
    </lineage>
</organism>
<gene>
    <name evidence="2" type="ORF">MNBD_GAMMA26-5</name>
</gene>
<proteinExistence type="predicted"/>
<evidence type="ECO:0000313" key="2">
    <source>
        <dbReference type="EMBL" id="VAX11604.1"/>
    </source>
</evidence>
<feature type="domain" description="IstB-like ATP-binding" evidence="1">
    <location>
        <begin position="3"/>
        <end position="43"/>
    </location>
</feature>